<dbReference type="PANTHER" id="PTHR43133">
    <property type="entry name" value="RNA POLYMERASE ECF-TYPE SIGMA FACTO"/>
    <property type="match status" value="1"/>
</dbReference>
<dbReference type="Pfam" id="PF04542">
    <property type="entry name" value="Sigma70_r2"/>
    <property type="match status" value="1"/>
</dbReference>
<keyword evidence="2" id="KW-0805">Transcription regulation</keyword>
<evidence type="ECO:0000259" key="6">
    <source>
        <dbReference type="Pfam" id="PF04542"/>
    </source>
</evidence>
<dbReference type="Proteomes" id="UP000199632">
    <property type="component" value="Unassembled WGS sequence"/>
</dbReference>
<dbReference type="Pfam" id="PF08281">
    <property type="entry name" value="Sigma70_r4_2"/>
    <property type="match status" value="1"/>
</dbReference>
<dbReference type="Gene3D" id="1.10.1740.10">
    <property type="match status" value="1"/>
</dbReference>
<dbReference type="PANTHER" id="PTHR43133:SF50">
    <property type="entry name" value="ECF RNA POLYMERASE SIGMA FACTOR SIGM"/>
    <property type="match status" value="1"/>
</dbReference>
<reference evidence="9" key="1">
    <citation type="submission" date="2016-10" db="EMBL/GenBank/DDBJ databases">
        <authorList>
            <person name="Varghese N."/>
            <person name="Submissions S."/>
        </authorList>
    </citation>
    <scope>NUCLEOTIDE SEQUENCE [LARGE SCALE GENOMIC DNA]</scope>
    <source>
        <strain evidence="9">DSM 44718</strain>
    </source>
</reference>
<dbReference type="CDD" id="cd06171">
    <property type="entry name" value="Sigma70_r4"/>
    <property type="match status" value="1"/>
</dbReference>
<keyword evidence="9" id="KW-1185">Reference proteome</keyword>
<accession>A0A1H3NQ90</accession>
<feature type="domain" description="RNA polymerase sigma factor 70 region 4 type 2" evidence="7">
    <location>
        <begin position="113"/>
        <end position="163"/>
    </location>
</feature>
<keyword evidence="5" id="KW-0804">Transcription</keyword>
<evidence type="ECO:0000256" key="5">
    <source>
        <dbReference type="ARBA" id="ARBA00023163"/>
    </source>
</evidence>
<evidence type="ECO:0000313" key="8">
    <source>
        <dbReference type="EMBL" id="SDY90595.1"/>
    </source>
</evidence>
<dbReference type="InterPro" id="IPR013249">
    <property type="entry name" value="RNA_pol_sigma70_r4_t2"/>
</dbReference>
<dbReference type="EMBL" id="FNQB01000001">
    <property type="protein sequence ID" value="SDY90595.1"/>
    <property type="molecule type" value="Genomic_DNA"/>
</dbReference>
<evidence type="ECO:0000256" key="4">
    <source>
        <dbReference type="ARBA" id="ARBA00023125"/>
    </source>
</evidence>
<dbReference type="GO" id="GO:0006352">
    <property type="term" value="P:DNA-templated transcription initiation"/>
    <property type="evidence" value="ECO:0007669"/>
    <property type="project" value="InterPro"/>
</dbReference>
<dbReference type="InterPro" id="IPR007627">
    <property type="entry name" value="RNA_pol_sigma70_r2"/>
</dbReference>
<organism evidence="8 9">
    <name type="scientific">Asanoa ishikariensis</name>
    <dbReference type="NCBI Taxonomy" id="137265"/>
    <lineage>
        <taxon>Bacteria</taxon>
        <taxon>Bacillati</taxon>
        <taxon>Actinomycetota</taxon>
        <taxon>Actinomycetes</taxon>
        <taxon>Micromonosporales</taxon>
        <taxon>Micromonosporaceae</taxon>
        <taxon>Asanoa</taxon>
    </lineage>
</organism>
<evidence type="ECO:0000259" key="7">
    <source>
        <dbReference type="Pfam" id="PF08281"/>
    </source>
</evidence>
<dbReference type="AlphaFoldDB" id="A0A1H3NQ90"/>
<dbReference type="NCBIfam" id="TIGR02937">
    <property type="entry name" value="sigma70-ECF"/>
    <property type="match status" value="1"/>
</dbReference>
<sequence>MTGTMTRSDAIPIADVQRDFDEFYTATFPVLRSQLFAYLGDRAEAQDVVQEALCRAYSRWKTISTYQDPYAWVRRVAWNLASSRFRRRKTALNFLRGQREQHAEGPSPDRIVLVAALAKIPAQLRKAVVLHYIGDLSVAEIAAQEDVAEGTVKSWLSRGRAALGKQLAERKEGRSNV</sequence>
<keyword evidence="3" id="KW-0731">Sigma factor</keyword>
<dbReference type="SUPFAM" id="SSF88659">
    <property type="entry name" value="Sigma3 and sigma4 domains of RNA polymerase sigma factors"/>
    <property type="match status" value="1"/>
</dbReference>
<dbReference type="InterPro" id="IPR036388">
    <property type="entry name" value="WH-like_DNA-bd_sf"/>
</dbReference>
<name>A0A1H3NQ90_9ACTN</name>
<dbReference type="Gene3D" id="1.10.10.10">
    <property type="entry name" value="Winged helix-like DNA-binding domain superfamily/Winged helix DNA-binding domain"/>
    <property type="match status" value="1"/>
</dbReference>
<evidence type="ECO:0000256" key="1">
    <source>
        <dbReference type="ARBA" id="ARBA00010641"/>
    </source>
</evidence>
<dbReference type="SUPFAM" id="SSF88946">
    <property type="entry name" value="Sigma2 domain of RNA polymerase sigma factors"/>
    <property type="match status" value="1"/>
</dbReference>
<dbReference type="InterPro" id="IPR013324">
    <property type="entry name" value="RNA_pol_sigma_r3/r4-like"/>
</dbReference>
<evidence type="ECO:0000313" key="9">
    <source>
        <dbReference type="Proteomes" id="UP000199632"/>
    </source>
</evidence>
<dbReference type="GO" id="GO:0016987">
    <property type="term" value="F:sigma factor activity"/>
    <property type="evidence" value="ECO:0007669"/>
    <property type="project" value="UniProtKB-KW"/>
</dbReference>
<comment type="similarity">
    <text evidence="1">Belongs to the sigma-70 factor family. ECF subfamily.</text>
</comment>
<keyword evidence="4" id="KW-0238">DNA-binding</keyword>
<gene>
    <name evidence="8" type="ORF">SAMN05421684_2213</name>
</gene>
<dbReference type="GO" id="GO:0003677">
    <property type="term" value="F:DNA binding"/>
    <property type="evidence" value="ECO:0007669"/>
    <property type="project" value="UniProtKB-KW"/>
</dbReference>
<dbReference type="STRING" id="137265.SAMN05421684_2213"/>
<dbReference type="InterPro" id="IPR014284">
    <property type="entry name" value="RNA_pol_sigma-70_dom"/>
</dbReference>
<proteinExistence type="inferred from homology"/>
<feature type="domain" description="RNA polymerase sigma-70 region 2" evidence="6">
    <location>
        <begin position="24"/>
        <end position="89"/>
    </location>
</feature>
<protein>
    <submittedName>
        <fullName evidence="8">RNA polymerase sigma-70 factor, ECF subfamily</fullName>
    </submittedName>
</protein>
<evidence type="ECO:0000256" key="2">
    <source>
        <dbReference type="ARBA" id="ARBA00023015"/>
    </source>
</evidence>
<dbReference type="InterPro" id="IPR013325">
    <property type="entry name" value="RNA_pol_sigma_r2"/>
</dbReference>
<evidence type="ECO:0000256" key="3">
    <source>
        <dbReference type="ARBA" id="ARBA00023082"/>
    </source>
</evidence>
<dbReference type="InterPro" id="IPR039425">
    <property type="entry name" value="RNA_pol_sigma-70-like"/>
</dbReference>